<dbReference type="SUPFAM" id="SSF48264">
    <property type="entry name" value="Cytochrome P450"/>
    <property type="match status" value="1"/>
</dbReference>
<evidence type="ECO:0000256" key="10">
    <source>
        <dbReference type="ARBA" id="ARBA00023004"/>
    </source>
</evidence>
<evidence type="ECO:0000256" key="7">
    <source>
        <dbReference type="ARBA" id="ARBA00022824"/>
    </source>
</evidence>
<evidence type="ECO:0000256" key="12">
    <source>
        <dbReference type="ARBA" id="ARBA00023136"/>
    </source>
</evidence>
<keyword evidence="14" id="KW-1185">Reference proteome</keyword>
<evidence type="ECO:0000256" key="4">
    <source>
        <dbReference type="ARBA" id="ARBA00010617"/>
    </source>
</evidence>
<comment type="cofactor">
    <cofactor evidence="1">
        <name>heme</name>
        <dbReference type="ChEBI" id="CHEBI:30413"/>
    </cofactor>
</comment>
<keyword evidence="9" id="KW-0560">Oxidoreductase</keyword>
<evidence type="ECO:0000256" key="6">
    <source>
        <dbReference type="ARBA" id="ARBA00022723"/>
    </source>
</evidence>
<evidence type="ECO:0000256" key="5">
    <source>
        <dbReference type="ARBA" id="ARBA00022617"/>
    </source>
</evidence>
<dbReference type="InterPro" id="IPR050476">
    <property type="entry name" value="Insect_CytP450_Detox"/>
</dbReference>
<dbReference type="GO" id="GO:0016705">
    <property type="term" value="F:oxidoreductase activity, acting on paired donors, with incorporation or reduction of molecular oxygen"/>
    <property type="evidence" value="ECO:0007669"/>
    <property type="project" value="InterPro"/>
</dbReference>
<dbReference type="PANTHER" id="PTHR24292">
    <property type="entry name" value="CYTOCHROME P450"/>
    <property type="match status" value="1"/>
</dbReference>
<dbReference type="InterPro" id="IPR002402">
    <property type="entry name" value="Cyt_P450_E_grp-II"/>
</dbReference>
<dbReference type="GO" id="GO:0004497">
    <property type="term" value="F:monooxygenase activity"/>
    <property type="evidence" value="ECO:0007669"/>
    <property type="project" value="UniProtKB-KW"/>
</dbReference>
<dbReference type="GO" id="GO:0005789">
    <property type="term" value="C:endoplasmic reticulum membrane"/>
    <property type="evidence" value="ECO:0007669"/>
    <property type="project" value="UniProtKB-SubCell"/>
</dbReference>
<keyword evidence="8" id="KW-0492">Microsome</keyword>
<dbReference type="PANTHER" id="PTHR24292:SF100">
    <property type="entry name" value="CYTOCHROME P450 6A16, ISOFORM B-RELATED"/>
    <property type="match status" value="1"/>
</dbReference>
<proteinExistence type="inferred from homology"/>
<sequence length="368" mass="42051">MLQSLTPAVSGQYLTKNGDHLRVTDGGFNRGLRCACSCNLRILQVVLSVLENRNVPFLEPTIPFGSLENAFNKKLSDSEWTVKIYTEAKSKSSKYCGMYLMTTPNLIILDMELLKKVLTKDFMHFTDRGIYVNEKDDPLSAHLFNIGGNKWKTLRAKLSPTFTSGKLKAMFQTLIDAGVILENHFLENVVTKDAIDIKDVLARFTTDIIGSCAFGIECNSFKEPDSPFRKYGKRYLELNKLELVQHAFNQNFKAVARALGSRVVNADVSKFFMKVVEDVVAYRKENQIVRKDFLQLLIDMKSRYEEDGLGDQLTMDELAAQCFVFFLGGFETSSTTMTLLCLNFRLTRIYKIKPERRLRQYLQNTIIR</sequence>
<dbReference type="EMBL" id="JAPWTK010000791">
    <property type="protein sequence ID" value="KAJ8936059.1"/>
    <property type="molecule type" value="Genomic_DNA"/>
</dbReference>
<reference evidence="13" key="1">
    <citation type="journal article" date="2023" name="Insect Mol. Biol.">
        <title>Genome sequencing provides insights into the evolution of gene families encoding plant cell wall-degrading enzymes in longhorned beetles.</title>
        <authorList>
            <person name="Shin N.R."/>
            <person name="Okamura Y."/>
            <person name="Kirsch R."/>
            <person name="Pauchet Y."/>
        </authorList>
    </citation>
    <scope>NUCLEOTIDE SEQUENCE</scope>
    <source>
        <strain evidence="13">AMC_N1</strain>
    </source>
</reference>
<dbReference type="Proteomes" id="UP001162162">
    <property type="component" value="Unassembled WGS sequence"/>
</dbReference>
<comment type="caution">
    <text evidence="13">The sequence shown here is derived from an EMBL/GenBank/DDBJ whole genome shotgun (WGS) entry which is preliminary data.</text>
</comment>
<evidence type="ECO:0000313" key="13">
    <source>
        <dbReference type="EMBL" id="KAJ8936059.1"/>
    </source>
</evidence>
<dbReference type="Gene3D" id="1.10.630.10">
    <property type="entry name" value="Cytochrome P450"/>
    <property type="match status" value="1"/>
</dbReference>
<dbReference type="InterPro" id="IPR001128">
    <property type="entry name" value="Cyt_P450"/>
</dbReference>
<keyword evidence="10" id="KW-0408">Iron</keyword>
<dbReference type="GO" id="GO:0020037">
    <property type="term" value="F:heme binding"/>
    <property type="evidence" value="ECO:0007669"/>
    <property type="project" value="InterPro"/>
</dbReference>
<evidence type="ECO:0000256" key="8">
    <source>
        <dbReference type="ARBA" id="ARBA00022848"/>
    </source>
</evidence>
<evidence type="ECO:0000256" key="3">
    <source>
        <dbReference type="ARBA" id="ARBA00004406"/>
    </source>
</evidence>
<keyword evidence="11" id="KW-0503">Monooxygenase</keyword>
<name>A0AAV8XAQ8_9CUCU</name>
<evidence type="ECO:0000256" key="11">
    <source>
        <dbReference type="ARBA" id="ARBA00023033"/>
    </source>
</evidence>
<keyword evidence="5" id="KW-0349">Heme</keyword>
<evidence type="ECO:0000313" key="14">
    <source>
        <dbReference type="Proteomes" id="UP001162162"/>
    </source>
</evidence>
<dbReference type="PRINTS" id="PR00464">
    <property type="entry name" value="EP450II"/>
</dbReference>
<dbReference type="AlphaFoldDB" id="A0AAV8XAQ8"/>
<protein>
    <recommendedName>
        <fullName evidence="15">Cytochrome P450</fullName>
    </recommendedName>
</protein>
<dbReference type="InterPro" id="IPR036396">
    <property type="entry name" value="Cyt_P450_sf"/>
</dbReference>
<evidence type="ECO:0000256" key="1">
    <source>
        <dbReference type="ARBA" id="ARBA00001971"/>
    </source>
</evidence>
<accession>A0AAV8XAQ8</accession>
<evidence type="ECO:0008006" key="15">
    <source>
        <dbReference type="Google" id="ProtNLM"/>
    </source>
</evidence>
<organism evidence="13 14">
    <name type="scientific">Aromia moschata</name>
    <dbReference type="NCBI Taxonomy" id="1265417"/>
    <lineage>
        <taxon>Eukaryota</taxon>
        <taxon>Metazoa</taxon>
        <taxon>Ecdysozoa</taxon>
        <taxon>Arthropoda</taxon>
        <taxon>Hexapoda</taxon>
        <taxon>Insecta</taxon>
        <taxon>Pterygota</taxon>
        <taxon>Neoptera</taxon>
        <taxon>Endopterygota</taxon>
        <taxon>Coleoptera</taxon>
        <taxon>Polyphaga</taxon>
        <taxon>Cucujiformia</taxon>
        <taxon>Chrysomeloidea</taxon>
        <taxon>Cerambycidae</taxon>
        <taxon>Cerambycinae</taxon>
        <taxon>Callichromatini</taxon>
        <taxon>Aromia</taxon>
    </lineage>
</organism>
<evidence type="ECO:0000256" key="2">
    <source>
        <dbReference type="ARBA" id="ARBA00004174"/>
    </source>
</evidence>
<keyword evidence="12" id="KW-0472">Membrane</keyword>
<keyword evidence="7" id="KW-0256">Endoplasmic reticulum</keyword>
<dbReference type="Pfam" id="PF00067">
    <property type="entry name" value="p450"/>
    <property type="match status" value="1"/>
</dbReference>
<comment type="subcellular location">
    <subcellularLocation>
        <location evidence="3">Endoplasmic reticulum membrane</location>
        <topology evidence="3">Peripheral membrane protein</topology>
    </subcellularLocation>
    <subcellularLocation>
        <location evidence="2">Microsome membrane</location>
        <topology evidence="2">Peripheral membrane protein</topology>
    </subcellularLocation>
</comment>
<gene>
    <name evidence="13" type="ORF">NQ318_004960</name>
</gene>
<keyword evidence="6" id="KW-0479">Metal-binding</keyword>
<dbReference type="GO" id="GO:0005506">
    <property type="term" value="F:iron ion binding"/>
    <property type="evidence" value="ECO:0007669"/>
    <property type="project" value="InterPro"/>
</dbReference>
<comment type="similarity">
    <text evidence="4">Belongs to the cytochrome P450 family.</text>
</comment>
<evidence type="ECO:0000256" key="9">
    <source>
        <dbReference type="ARBA" id="ARBA00023002"/>
    </source>
</evidence>